<keyword evidence="3" id="KW-1185">Reference proteome</keyword>
<reference evidence="2 3" key="1">
    <citation type="submission" date="2024-04" db="EMBL/GenBank/DDBJ databases">
        <title>genome sequences of Mucor flavus KT1a and Helicostylum pulchrum KT1b strains isolated from the surface of a dry-aged beef.</title>
        <authorList>
            <person name="Toyotome T."/>
            <person name="Hosono M."/>
            <person name="Torimaru M."/>
            <person name="Fukuda K."/>
            <person name="Mikami N."/>
        </authorList>
    </citation>
    <scope>NUCLEOTIDE SEQUENCE [LARGE SCALE GENOMIC DNA]</scope>
    <source>
        <strain evidence="2 3">KT1a</strain>
    </source>
</reference>
<feature type="region of interest" description="Disordered" evidence="1">
    <location>
        <begin position="1"/>
        <end position="57"/>
    </location>
</feature>
<gene>
    <name evidence="2" type="ORF">MFLAVUS_002521</name>
</gene>
<sequence>MSWNATTSLTHGAFKFHTPTKSGNESDDSFQTIDEDEDEDEDEEYEPLSISGWGENAVKEEEPATWNNLIDTSIKVKAGGVGSGDLHRKGGNFKPLSEASILAQRLNKPIPGKKLSGGVKLRGSKKKKSATPSGSVSRPPFRPPVRPVRQLAPVAYVPPARERPTDAPPSSWGQAPLVETPFWEKKKPDIPTPRPTNTTSSAIPVLRETPFWGIKTPTANTATTSTTTATTTANTATASTTGDTVLENKPEVPKPSSQWNVYVSGFEPIKKRFDPSSPAFSPSAVAHNVNAPVFSPGVATFDPTPTTASRSSSTLSSTSSSTVFNTNVPEFFPSVQLATPKPVKITSAEETQSDAPKRNRISRGTTNPLLLKQLQNINSGLNQKPKISSITEDLKTLSMESQTGPESTRGLEEPVPLIQIDLDLAPGISTEILVYEDSSPEQLVEEFAQKHKLKITNTAKANLAATFQTLLNAKKKTIEL</sequence>
<evidence type="ECO:0000256" key="1">
    <source>
        <dbReference type="SAM" id="MobiDB-lite"/>
    </source>
</evidence>
<dbReference type="Proteomes" id="UP001473302">
    <property type="component" value="Unassembled WGS sequence"/>
</dbReference>
<feature type="region of interest" description="Disordered" evidence="1">
    <location>
        <begin position="105"/>
        <end position="208"/>
    </location>
</feature>
<evidence type="ECO:0000313" key="2">
    <source>
        <dbReference type="EMBL" id="GAA5809117.1"/>
    </source>
</evidence>
<proteinExistence type="predicted"/>
<protein>
    <submittedName>
        <fullName evidence="2">Uncharacterized protein</fullName>
    </submittedName>
</protein>
<dbReference type="EMBL" id="BAABUK010000004">
    <property type="protein sequence ID" value="GAA5809117.1"/>
    <property type="molecule type" value="Genomic_DNA"/>
</dbReference>
<comment type="caution">
    <text evidence="2">The sequence shown here is derived from an EMBL/GenBank/DDBJ whole genome shotgun (WGS) entry which is preliminary data.</text>
</comment>
<evidence type="ECO:0000313" key="3">
    <source>
        <dbReference type="Proteomes" id="UP001473302"/>
    </source>
</evidence>
<accession>A0ABP9YQK1</accession>
<name>A0ABP9YQK1_9FUNG</name>
<organism evidence="2 3">
    <name type="scientific">Mucor flavus</name>
    <dbReference type="NCBI Taxonomy" id="439312"/>
    <lineage>
        <taxon>Eukaryota</taxon>
        <taxon>Fungi</taxon>
        <taxon>Fungi incertae sedis</taxon>
        <taxon>Mucoromycota</taxon>
        <taxon>Mucoromycotina</taxon>
        <taxon>Mucoromycetes</taxon>
        <taxon>Mucorales</taxon>
        <taxon>Mucorineae</taxon>
        <taxon>Mucoraceae</taxon>
        <taxon>Mucor</taxon>
    </lineage>
</organism>
<feature type="compositionally biased region" description="Polar residues" evidence="1">
    <location>
        <begin position="1"/>
        <end position="10"/>
    </location>
</feature>
<feature type="compositionally biased region" description="Acidic residues" evidence="1">
    <location>
        <begin position="25"/>
        <end position="46"/>
    </location>
</feature>